<evidence type="ECO:0000313" key="12">
    <source>
        <dbReference type="EMBL" id="SEH57492.1"/>
    </source>
</evidence>
<comment type="subcellular location">
    <subcellularLocation>
        <location evidence="1 9">Cytoplasm</location>
    </subcellularLocation>
</comment>
<dbReference type="Proteomes" id="UP000199135">
    <property type="component" value="Unassembled WGS sequence"/>
</dbReference>
<evidence type="ECO:0000259" key="11">
    <source>
        <dbReference type="PROSITE" id="PS51900"/>
    </source>
</evidence>
<dbReference type="Proteomes" id="UP000199128">
    <property type="component" value="Unassembled WGS sequence"/>
</dbReference>
<dbReference type="SUPFAM" id="SSF56349">
    <property type="entry name" value="DNA breaking-rejoining enzymes"/>
    <property type="match status" value="1"/>
</dbReference>
<dbReference type="GO" id="GO:0007059">
    <property type="term" value="P:chromosome segregation"/>
    <property type="evidence" value="ECO:0007669"/>
    <property type="project" value="UniProtKB-UniRule"/>
</dbReference>
<comment type="similarity">
    <text evidence="9">Belongs to the 'phage' integrase family. XerC subfamily.</text>
</comment>
<comment type="function">
    <text evidence="9">Site-specific tyrosine recombinase, which acts by catalyzing the cutting and rejoining of the recombining DNA molecules. The XerC-XerD complex is essential to convert dimers of the bacterial chromosome into monomers to permit their segregation at cell division. It also contributes to the segregational stability of plasmids.</text>
</comment>
<dbReference type="GO" id="GO:0006313">
    <property type="term" value="P:DNA transposition"/>
    <property type="evidence" value="ECO:0007669"/>
    <property type="project" value="UniProtKB-UniRule"/>
</dbReference>
<dbReference type="InterPro" id="IPR011010">
    <property type="entry name" value="DNA_brk_join_enz"/>
</dbReference>
<dbReference type="InterPro" id="IPR002104">
    <property type="entry name" value="Integrase_catalytic"/>
</dbReference>
<dbReference type="RefSeq" id="WP_078686761.1">
    <property type="nucleotide sequence ID" value="NZ_FNWT01000006.1"/>
</dbReference>
<dbReference type="PANTHER" id="PTHR30349">
    <property type="entry name" value="PHAGE INTEGRASE-RELATED"/>
    <property type="match status" value="1"/>
</dbReference>
<reference evidence="13" key="1">
    <citation type="submission" date="2016-10" db="EMBL/GenBank/DDBJ databases">
        <authorList>
            <person name="de Groot N.N."/>
        </authorList>
    </citation>
    <scope>NUCLEOTIDE SEQUENCE [LARGE SCALE GENOMIC DNA]</scope>
    <source>
        <strain evidence="13">KHGC19</strain>
    </source>
</reference>
<dbReference type="InterPro" id="IPR010998">
    <property type="entry name" value="Integrase_recombinase_N"/>
</dbReference>
<dbReference type="CDD" id="cd00798">
    <property type="entry name" value="INT_XerDC_C"/>
    <property type="match status" value="1"/>
</dbReference>
<keyword evidence="2 9" id="KW-0963">Cytoplasm</keyword>
<dbReference type="EMBL" id="FOGP01000002">
    <property type="protein sequence ID" value="SER39120.1"/>
    <property type="molecule type" value="Genomic_DNA"/>
</dbReference>
<evidence type="ECO:0000256" key="1">
    <source>
        <dbReference type="ARBA" id="ARBA00004496"/>
    </source>
</evidence>
<dbReference type="GO" id="GO:0005737">
    <property type="term" value="C:cytoplasm"/>
    <property type="evidence" value="ECO:0007669"/>
    <property type="project" value="UniProtKB-SubCell"/>
</dbReference>
<feature type="active site" evidence="9">
    <location>
        <position position="168"/>
    </location>
</feature>
<proteinExistence type="inferred from homology"/>
<evidence type="ECO:0000256" key="7">
    <source>
        <dbReference type="ARBA" id="ARBA00023172"/>
    </source>
</evidence>
<dbReference type="PANTHER" id="PTHR30349:SF77">
    <property type="entry name" value="TYROSINE RECOMBINASE XERC"/>
    <property type="match status" value="1"/>
</dbReference>
<dbReference type="HAMAP" id="MF_01808">
    <property type="entry name" value="Recomb_XerC_XerD"/>
    <property type="match status" value="1"/>
</dbReference>
<dbReference type="GO" id="GO:0051301">
    <property type="term" value="P:cell division"/>
    <property type="evidence" value="ECO:0007669"/>
    <property type="project" value="UniProtKB-KW"/>
</dbReference>
<keyword evidence="6 9" id="KW-0238">DNA-binding</keyword>
<gene>
    <name evidence="9" type="primary">xerC</name>
    <name evidence="13" type="ORF">SAMN05216446_0561</name>
    <name evidence="12" type="ORF">SAMN05216447_10616</name>
</gene>
<feature type="domain" description="Tyr recombinase" evidence="10">
    <location>
        <begin position="128"/>
        <end position="312"/>
    </location>
</feature>
<feature type="active site" description="O-(3'-phospho-DNA)-tyrosine intermediate" evidence="9">
    <location>
        <position position="299"/>
    </location>
</feature>
<dbReference type="PROSITE" id="PS51900">
    <property type="entry name" value="CB"/>
    <property type="match status" value="1"/>
</dbReference>
<dbReference type="InterPro" id="IPR050090">
    <property type="entry name" value="Tyrosine_recombinase_XerCD"/>
</dbReference>
<keyword evidence="8 9" id="KW-0131">Cell cycle</keyword>
<evidence type="ECO:0000256" key="5">
    <source>
        <dbReference type="ARBA" id="ARBA00022908"/>
    </source>
</evidence>
<keyword evidence="3 9" id="KW-0132">Cell division</keyword>
<dbReference type="Pfam" id="PF02899">
    <property type="entry name" value="Phage_int_SAM_1"/>
    <property type="match status" value="1"/>
</dbReference>
<feature type="active site" evidence="9">
    <location>
        <position position="267"/>
    </location>
</feature>
<accession>A0A1H9NT23</accession>
<dbReference type="InterPro" id="IPR023009">
    <property type="entry name" value="Tyrosine_recombinase_XerC/XerD"/>
</dbReference>
<organism evidence="13 14">
    <name type="scientific">Parafannyhessea umbonata</name>
    <dbReference type="NCBI Taxonomy" id="604330"/>
    <lineage>
        <taxon>Bacteria</taxon>
        <taxon>Bacillati</taxon>
        <taxon>Actinomycetota</taxon>
        <taxon>Coriobacteriia</taxon>
        <taxon>Coriobacteriales</taxon>
        <taxon>Atopobiaceae</taxon>
        <taxon>Parafannyhessea</taxon>
    </lineage>
</organism>
<evidence type="ECO:0000256" key="4">
    <source>
        <dbReference type="ARBA" id="ARBA00022829"/>
    </source>
</evidence>
<evidence type="ECO:0000259" key="10">
    <source>
        <dbReference type="PROSITE" id="PS51898"/>
    </source>
</evidence>
<feature type="domain" description="Core-binding (CB)" evidence="11">
    <location>
        <begin position="22"/>
        <end position="107"/>
    </location>
</feature>
<dbReference type="GO" id="GO:0003677">
    <property type="term" value="F:DNA binding"/>
    <property type="evidence" value="ECO:0007669"/>
    <property type="project" value="UniProtKB-UniRule"/>
</dbReference>
<dbReference type="Gene3D" id="1.10.150.130">
    <property type="match status" value="1"/>
</dbReference>
<dbReference type="Pfam" id="PF00589">
    <property type="entry name" value="Phage_integrase"/>
    <property type="match status" value="1"/>
</dbReference>
<evidence type="ECO:0000256" key="8">
    <source>
        <dbReference type="ARBA" id="ARBA00023306"/>
    </source>
</evidence>
<comment type="subunit">
    <text evidence="9">Forms a cyclic heterotetrameric complex composed of two molecules of XerC and two molecules of XerD.</text>
</comment>
<evidence type="ECO:0000313" key="14">
    <source>
        <dbReference type="Proteomes" id="UP000199128"/>
    </source>
</evidence>
<keyword evidence="15" id="KW-1185">Reference proteome</keyword>
<evidence type="ECO:0000256" key="9">
    <source>
        <dbReference type="HAMAP-Rule" id="MF_01808"/>
    </source>
</evidence>
<evidence type="ECO:0000313" key="15">
    <source>
        <dbReference type="Proteomes" id="UP000199135"/>
    </source>
</evidence>
<dbReference type="NCBIfam" id="NF001399">
    <property type="entry name" value="PRK00283.1"/>
    <property type="match status" value="1"/>
</dbReference>
<evidence type="ECO:0000256" key="3">
    <source>
        <dbReference type="ARBA" id="ARBA00022618"/>
    </source>
</evidence>
<evidence type="ECO:0000313" key="13">
    <source>
        <dbReference type="EMBL" id="SER39120.1"/>
    </source>
</evidence>
<feature type="active site" evidence="9">
    <location>
        <position position="192"/>
    </location>
</feature>
<dbReference type="PROSITE" id="PS51898">
    <property type="entry name" value="TYR_RECOMBINASE"/>
    <property type="match status" value="1"/>
</dbReference>
<name>A0A1H9NT23_9ACTN</name>
<keyword evidence="4 9" id="KW-0159">Chromosome partition</keyword>
<feature type="active site" evidence="9">
    <location>
        <position position="290"/>
    </location>
</feature>
<dbReference type="AlphaFoldDB" id="A0A1H9NT23"/>
<protein>
    <recommendedName>
        <fullName evidence="9">Tyrosine recombinase XerC</fullName>
    </recommendedName>
</protein>
<feature type="active site" evidence="9">
    <location>
        <position position="264"/>
    </location>
</feature>
<keyword evidence="7 9" id="KW-0233">DNA recombination</keyword>
<dbReference type="EMBL" id="FNWT01000006">
    <property type="protein sequence ID" value="SEH57492.1"/>
    <property type="molecule type" value="Genomic_DNA"/>
</dbReference>
<sequence>MSASVEGESGRGLSREGTEKDTSFSLLVEAYLNRISRLGNYSPNTVRGYATDLDAFCRWARRSGVEPLDITHAQLRSYLAYLVSARYGSSTINRHLSAIRGLYAWLLREGHTKKDAAAALASPRRPKSLPHALTDEEVSDLLDDCDEDTPVGLRDRSVLELMYATGARISEVSGLDVRDIDFSQGQAKLFGKGSKERIVPVYAVALDKIKAYLQLGRPVLSTSGADEAALFLSTRGRRMSADALRTMFERHALRAGLGPHVTPHSMRHTFATELLSGGADLRSVQELLGHADLSTTQIYTHLSVERLKDAARQAHPRGGEGD</sequence>
<dbReference type="InterPro" id="IPR013762">
    <property type="entry name" value="Integrase-like_cat_sf"/>
</dbReference>
<evidence type="ECO:0000256" key="6">
    <source>
        <dbReference type="ARBA" id="ARBA00023125"/>
    </source>
</evidence>
<evidence type="ECO:0000256" key="2">
    <source>
        <dbReference type="ARBA" id="ARBA00022490"/>
    </source>
</evidence>
<keyword evidence="5 9" id="KW-0229">DNA integration</keyword>
<dbReference type="InterPro" id="IPR044068">
    <property type="entry name" value="CB"/>
</dbReference>
<reference evidence="14 15" key="2">
    <citation type="submission" date="2016-10" db="EMBL/GenBank/DDBJ databases">
        <authorList>
            <person name="Varghese N."/>
            <person name="Submissions S."/>
        </authorList>
    </citation>
    <scope>NUCLEOTIDE SEQUENCE [LARGE SCALE GENOMIC DNA]</scope>
    <source>
        <strain evidence="14">KHGC19</strain>
        <strain evidence="12 15">WCP15</strain>
    </source>
</reference>
<dbReference type="GO" id="GO:0009037">
    <property type="term" value="F:tyrosine-based site-specific recombinase activity"/>
    <property type="evidence" value="ECO:0007669"/>
    <property type="project" value="UniProtKB-UniRule"/>
</dbReference>
<dbReference type="Gene3D" id="1.10.443.10">
    <property type="entry name" value="Intergrase catalytic core"/>
    <property type="match status" value="1"/>
</dbReference>
<dbReference type="InterPro" id="IPR004107">
    <property type="entry name" value="Integrase_SAM-like_N"/>
</dbReference>